<dbReference type="GO" id="GO:0006782">
    <property type="term" value="P:protoporphyrinogen IX biosynthetic process"/>
    <property type="evidence" value="ECO:0007669"/>
    <property type="project" value="UniProtKB-UniPathway"/>
</dbReference>
<dbReference type="SUPFAM" id="SSF51569">
    <property type="entry name" value="Aldolase"/>
    <property type="match status" value="1"/>
</dbReference>
<evidence type="ECO:0000256" key="14">
    <source>
        <dbReference type="PIRSR" id="PIRSR001415-3"/>
    </source>
</evidence>
<dbReference type="EMBL" id="VTIK01000001">
    <property type="protein sequence ID" value="TYU56742.1"/>
    <property type="molecule type" value="Genomic_DNA"/>
</dbReference>
<comment type="similarity">
    <text evidence="3 17">Belongs to the ALAD family.</text>
</comment>
<feature type="binding site" evidence="14">
    <location>
        <position position="120"/>
    </location>
    <ligand>
        <name>Zn(2+)</name>
        <dbReference type="ChEBI" id="CHEBI:29105"/>
        <note>catalytic</note>
    </ligand>
</feature>
<dbReference type="AlphaFoldDB" id="A0A459BGC5"/>
<comment type="function">
    <text evidence="10">Catalyzes an early step in the biosynthesis of tetrapyrroles. Binds two molecules of 5-aminolevulinate per subunit, each at a distinct site, and catalyzes their condensation to form porphobilinogen.</text>
</comment>
<dbReference type="UniPathway" id="UPA00251">
    <property type="reaction ID" value="UER00318"/>
</dbReference>
<evidence type="ECO:0000256" key="8">
    <source>
        <dbReference type="ARBA" id="ARBA00023239"/>
    </source>
</evidence>
<keyword evidence="9 16" id="KW-0627">Porphyrin biosynthesis</keyword>
<dbReference type="PANTHER" id="PTHR11458:SF0">
    <property type="entry name" value="DELTA-AMINOLEVULINIC ACID DEHYDRATASE"/>
    <property type="match status" value="1"/>
</dbReference>
<feature type="binding site" evidence="14">
    <location>
        <position position="130"/>
    </location>
    <ligand>
        <name>Zn(2+)</name>
        <dbReference type="ChEBI" id="CHEBI:29105"/>
        <note>catalytic</note>
    </ligand>
</feature>
<keyword evidence="14" id="KW-0479">Metal-binding</keyword>
<dbReference type="EMBL" id="AABGVJ010000001">
    <property type="protein sequence ID" value="EAH4371228.1"/>
    <property type="molecule type" value="Genomic_DNA"/>
</dbReference>
<comment type="catalytic activity">
    <reaction evidence="11 16">
        <text>2 5-aminolevulinate = porphobilinogen + 2 H2O + H(+)</text>
        <dbReference type="Rhea" id="RHEA:24064"/>
        <dbReference type="ChEBI" id="CHEBI:15377"/>
        <dbReference type="ChEBI" id="CHEBI:15378"/>
        <dbReference type="ChEBI" id="CHEBI:58126"/>
        <dbReference type="ChEBI" id="CHEBI:356416"/>
        <dbReference type="EC" id="4.2.1.24"/>
    </reaction>
</comment>
<dbReference type="Proteomes" id="UP000540417">
    <property type="component" value="Unassembled WGS sequence"/>
</dbReference>
<evidence type="ECO:0000256" key="15">
    <source>
        <dbReference type="PIRSR" id="PIRSR001415-5"/>
    </source>
</evidence>
<comment type="pathway">
    <text evidence="2">Porphyrin-containing compound metabolism; protoporphyrin-IX biosynthesis; coproporphyrinogen-III from 5-aminolevulinate: step 1/4.</text>
</comment>
<feature type="binding site" evidence="14">
    <location>
        <position position="122"/>
    </location>
    <ligand>
        <name>Zn(2+)</name>
        <dbReference type="ChEBI" id="CHEBI:29105"/>
        <note>catalytic</note>
    </ligand>
</feature>
<evidence type="ECO:0000313" key="18">
    <source>
        <dbReference type="EMBL" id="EAH4371228.1"/>
    </source>
</evidence>
<evidence type="ECO:0000256" key="3">
    <source>
        <dbReference type="ARBA" id="ARBA00008055"/>
    </source>
</evidence>
<evidence type="ECO:0000256" key="13">
    <source>
        <dbReference type="PIRSR" id="PIRSR001415-2"/>
    </source>
</evidence>
<evidence type="ECO:0000256" key="11">
    <source>
        <dbReference type="ARBA" id="ARBA00047651"/>
    </source>
</evidence>
<dbReference type="PANTHER" id="PTHR11458">
    <property type="entry name" value="DELTA-AMINOLEVULINIC ACID DEHYDRATASE"/>
    <property type="match status" value="1"/>
</dbReference>
<evidence type="ECO:0000256" key="10">
    <source>
        <dbReference type="ARBA" id="ARBA00025628"/>
    </source>
</evidence>
<evidence type="ECO:0000313" key="19">
    <source>
        <dbReference type="EMBL" id="TYU56742.1"/>
    </source>
</evidence>
<dbReference type="GO" id="GO:0008270">
    <property type="term" value="F:zinc ion binding"/>
    <property type="evidence" value="ECO:0007669"/>
    <property type="project" value="TreeGrafter"/>
</dbReference>
<keyword evidence="14" id="KW-0862">Zinc</keyword>
<evidence type="ECO:0000256" key="9">
    <source>
        <dbReference type="ARBA" id="ARBA00023244"/>
    </source>
</evidence>
<evidence type="ECO:0000256" key="1">
    <source>
        <dbReference type="ARBA" id="ARBA00001947"/>
    </source>
</evidence>
<proteinExistence type="inferred from homology"/>
<dbReference type="Pfam" id="PF00490">
    <property type="entry name" value="ALAD"/>
    <property type="match status" value="1"/>
</dbReference>
<dbReference type="FunFam" id="3.20.20.70:FF:000019">
    <property type="entry name" value="Delta-aminolevulinic acid dehydratase"/>
    <property type="match status" value="1"/>
</dbReference>
<dbReference type="PROSITE" id="PS00169">
    <property type="entry name" value="D_ALA_DEHYDRATASE"/>
    <property type="match status" value="1"/>
</dbReference>
<dbReference type="InterPro" id="IPR001731">
    <property type="entry name" value="ALAD"/>
</dbReference>
<dbReference type="SMART" id="SM01004">
    <property type="entry name" value="ALAD"/>
    <property type="match status" value="1"/>
</dbReference>
<comment type="caution">
    <text evidence="18">The sequence shown here is derived from an EMBL/GenBank/DDBJ whole genome shotgun (WGS) entry which is preliminary data.</text>
</comment>
<evidence type="ECO:0000256" key="16">
    <source>
        <dbReference type="RuleBase" id="RU000515"/>
    </source>
</evidence>
<evidence type="ECO:0000256" key="4">
    <source>
        <dbReference type="ARBA" id="ARBA00011823"/>
    </source>
</evidence>
<evidence type="ECO:0000313" key="21">
    <source>
        <dbReference type="Proteomes" id="UP000540417"/>
    </source>
</evidence>
<protein>
    <recommendedName>
        <fullName evidence="6 16">Delta-aminolevulinic acid dehydratase</fullName>
        <ecNumber evidence="5 16">4.2.1.24</ecNumber>
    </recommendedName>
</protein>
<keyword evidence="15" id="KW-0460">Magnesium</keyword>
<feature type="binding site" evidence="15">
    <location>
        <position position="233"/>
    </location>
    <ligand>
        <name>Mg(2+)</name>
        <dbReference type="ChEBI" id="CHEBI:18420"/>
    </ligand>
</feature>
<dbReference type="GO" id="GO:0005829">
    <property type="term" value="C:cytosol"/>
    <property type="evidence" value="ECO:0007669"/>
    <property type="project" value="TreeGrafter"/>
</dbReference>
<dbReference type="PRINTS" id="PR00144">
    <property type="entry name" value="DALDHYDRTASE"/>
</dbReference>
<evidence type="ECO:0000256" key="12">
    <source>
        <dbReference type="PIRSR" id="PIRSR001415-1"/>
    </source>
</evidence>
<accession>A0A459BGC5</accession>
<dbReference type="InterPro" id="IPR030656">
    <property type="entry name" value="ALAD_AS"/>
</dbReference>
<name>A0A459BGC5_LISMN</name>
<feature type="binding site" evidence="13">
    <location>
        <position position="313"/>
    </location>
    <ligand>
        <name>5-aminolevulinate</name>
        <dbReference type="ChEBI" id="CHEBI:356416"/>
        <label>2</label>
    </ligand>
</feature>
<feature type="active site" description="Schiff-base intermediate with substrate" evidence="12">
    <location>
        <position position="248"/>
    </location>
</feature>
<comment type="cofactor">
    <cofactor evidence="1">
        <name>Zn(2+)</name>
        <dbReference type="ChEBI" id="CHEBI:29105"/>
    </cofactor>
</comment>
<evidence type="ECO:0000256" key="6">
    <source>
        <dbReference type="ARBA" id="ARBA00020771"/>
    </source>
</evidence>
<evidence type="ECO:0000256" key="17">
    <source>
        <dbReference type="RuleBase" id="RU004161"/>
    </source>
</evidence>
<dbReference type="RefSeq" id="WP_069891279.1">
    <property type="nucleotide sequence ID" value="NZ_CP065028.1"/>
</dbReference>
<evidence type="ECO:0000256" key="5">
    <source>
        <dbReference type="ARBA" id="ARBA00012053"/>
    </source>
</evidence>
<dbReference type="EC" id="4.2.1.24" evidence="5 16"/>
<reference evidence="19 20" key="2">
    <citation type="submission" date="2019-08" db="EMBL/GenBank/DDBJ databases">
        <title>Soil Listeria distribution.</title>
        <authorList>
            <person name="Liao J."/>
        </authorList>
    </citation>
    <scope>NUCLEOTIDE SEQUENCE [LARGE SCALE GENOMIC DNA]</scope>
    <source>
        <strain evidence="19 20">IN-RH-2-BL1</strain>
    </source>
</reference>
<feature type="binding site" evidence="13">
    <location>
        <position position="274"/>
    </location>
    <ligand>
        <name>5-aminolevulinate</name>
        <dbReference type="ChEBI" id="CHEBI:356416"/>
        <label>2</label>
    </ligand>
</feature>
<feature type="binding site" evidence="13">
    <location>
        <position position="205"/>
    </location>
    <ligand>
        <name>5-aminolevulinate</name>
        <dbReference type="ChEBI" id="CHEBI:356416"/>
        <label>1</label>
    </ligand>
</feature>
<dbReference type="InterPro" id="IPR013785">
    <property type="entry name" value="Aldolase_TIM"/>
</dbReference>
<reference evidence="18 21" key="1">
    <citation type="submission" date="2019-04" db="EMBL/GenBank/DDBJ databases">
        <authorList>
            <consortium name="GenomeTrakr: Next Generation Sequencing Network for Food Pathogen Tracability"/>
        </authorList>
    </citation>
    <scope>NUCLEOTIDE SEQUENCE [LARGE SCALE GENOMIC DNA]</scope>
    <source>
        <strain evidence="18 21">LS1419</strain>
    </source>
</reference>
<keyword evidence="7" id="KW-0350">Heme biosynthesis</keyword>
<organism evidence="18 21">
    <name type="scientific">Listeria monocytogenes</name>
    <dbReference type="NCBI Taxonomy" id="1639"/>
    <lineage>
        <taxon>Bacteria</taxon>
        <taxon>Bacillati</taxon>
        <taxon>Bacillota</taxon>
        <taxon>Bacilli</taxon>
        <taxon>Bacillales</taxon>
        <taxon>Listeriaceae</taxon>
        <taxon>Listeria</taxon>
    </lineage>
</organism>
<evidence type="ECO:0000256" key="7">
    <source>
        <dbReference type="ARBA" id="ARBA00023133"/>
    </source>
</evidence>
<gene>
    <name evidence="18" type="primary">hemB</name>
    <name evidence="18" type="ORF">E5H26_00770</name>
    <name evidence="19" type="ORF">FZW98_04185</name>
</gene>
<dbReference type="Proteomes" id="UP000322220">
    <property type="component" value="Unassembled WGS sequence"/>
</dbReference>
<evidence type="ECO:0000256" key="2">
    <source>
        <dbReference type="ARBA" id="ARBA00004694"/>
    </source>
</evidence>
<dbReference type="CDD" id="cd00384">
    <property type="entry name" value="ALAD_PBGS"/>
    <property type="match status" value="1"/>
</dbReference>
<keyword evidence="8 16" id="KW-0456">Lyase</keyword>
<dbReference type="Gene3D" id="3.20.20.70">
    <property type="entry name" value="Aldolase class I"/>
    <property type="match status" value="1"/>
</dbReference>
<feature type="active site" description="Schiff-base intermediate with substrate" evidence="12">
    <location>
        <position position="195"/>
    </location>
</feature>
<dbReference type="GO" id="GO:0004655">
    <property type="term" value="F:porphobilinogen synthase activity"/>
    <property type="evidence" value="ECO:0007669"/>
    <property type="project" value="UniProtKB-EC"/>
</dbReference>
<feature type="binding site" evidence="13">
    <location>
        <position position="217"/>
    </location>
    <ligand>
        <name>5-aminolevulinate</name>
        <dbReference type="ChEBI" id="CHEBI:356416"/>
        <label>1</label>
    </ligand>
</feature>
<sequence length="324" mass="36296">MKNQFDRHRRLRKTKTMRDLVRETVLHTDDLIYPIFVKDGKEPKTEVVSMPGVFQFPLHELEEEMRTVENLGIKAVILFGIPAEKDAVGTQAYHDHGIIQEATRLIKKSFPEILVVADTCLCEFTDHGHCGVIENGEILNDESLDLLKQTAVSQAKAGADIIAPSNMMDGFVQVIREGLDEAGFYDIPIMSYAVKYASAFYGPFRDAAGSAPQFGDRKSYQMDPANREEALREAISDEQEGADFLIVKPSLSYLDIMRDVKNNTNLPVVAYNVSGEYAMVKAAAQNGWIDEEKIVLEMLTSMKRAGATLIITYFAKDVSKYLNK</sequence>
<dbReference type="PIRSF" id="PIRSF001415">
    <property type="entry name" value="Porphbilin_synth"/>
    <property type="match status" value="1"/>
</dbReference>
<evidence type="ECO:0000313" key="20">
    <source>
        <dbReference type="Proteomes" id="UP000322220"/>
    </source>
</evidence>
<dbReference type="NCBIfam" id="NF006762">
    <property type="entry name" value="PRK09283.1"/>
    <property type="match status" value="1"/>
</dbReference>
<comment type="subunit">
    <text evidence="4 16">Homooctamer.</text>
</comment>